<evidence type="ECO:0000313" key="10">
    <source>
        <dbReference type="EMBL" id="MBY9075658.1"/>
    </source>
</evidence>
<comment type="catalytic activity">
    <reaction evidence="8">
        <text>a D-alpha-amino acid + O2 + H2O = a 2-oxocarboxylate + H2O2 + NH4(+)</text>
        <dbReference type="Rhea" id="RHEA:21816"/>
        <dbReference type="ChEBI" id="CHEBI:15377"/>
        <dbReference type="ChEBI" id="CHEBI:15379"/>
        <dbReference type="ChEBI" id="CHEBI:16240"/>
        <dbReference type="ChEBI" id="CHEBI:28938"/>
        <dbReference type="ChEBI" id="CHEBI:35179"/>
        <dbReference type="ChEBI" id="CHEBI:59871"/>
        <dbReference type="EC" id="1.4.3.3"/>
    </reaction>
    <physiologicalReaction direction="left-to-right" evidence="8">
        <dbReference type="Rhea" id="RHEA:21817"/>
    </physiologicalReaction>
</comment>
<keyword evidence="3" id="KW-0285">Flavoprotein</keyword>
<accession>A0ABS7RKT9</accession>
<comment type="caution">
    <text evidence="10">The sequence shown here is derived from an EMBL/GenBank/DDBJ whole genome shotgun (WGS) entry which is preliminary data.</text>
</comment>
<evidence type="ECO:0000256" key="7">
    <source>
        <dbReference type="ARBA" id="ARBA00039751"/>
    </source>
</evidence>
<feature type="domain" description="FAD dependent oxidoreductase" evidence="9">
    <location>
        <begin position="3"/>
        <end position="302"/>
    </location>
</feature>
<evidence type="ECO:0000256" key="5">
    <source>
        <dbReference type="ARBA" id="ARBA00023002"/>
    </source>
</evidence>
<comment type="similarity">
    <text evidence="2">Belongs to the DAMOX/DASOX family.</text>
</comment>
<dbReference type="SUPFAM" id="SSF51971">
    <property type="entry name" value="Nucleotide-binding domain"/>
    <property type="match status" value="1"/>
</dbReference>
<evidence type="ECO:0000256" key="8">
    <source>
        <dbReference type="ARBA" id="ARBA00049547"/>
    </source>
</evidence>
<reference evidence="10 11" key="1">
    <citation type="submission" date="2021-08" db="EMBL/GenBank/DDBJ databases">
        <title>Nocardioides bacterium WL0053 sp. nov., isolated from the sediment.</title>
        <authorList>
            <person name="Wang L."/>
            <person name="Zhang D."/>
            <person name="Zhang A."/>
        </authorList>
    </citation>
    <scope>NUCLEOTIDE SEQUENCE [LARGE SCALE GENOMIC DNA]</scope>
    <source>
        <strain evidence="10 11">WL0053</strain>
    </source>
</reference>
<evidence type="ECO:0000256" key="3">
    <source>
        <dbReference type="ARBA" id="ARBA00022630"/>
    </source>
</evidence>
<dbReference type="InterPro" id="IPR006076">
    <property type="entry name" value="FAD-dep_OxRdtase"/>
</dbReference>
<dbReference type="Proteomes" id="UP000754710">
    <property type="component" value="Unassembled WGS sequence"/>
</dbReference>
<dbReference type="PANTHER" id="PTHR11530:SF11">
    <property type="entry name" value="D-ASPARTATE OXIDASE"/>
    <property type="match status" value="1"/>
</dbReference>
<evidence type="ECO:0000256" key="6">
    <source>
        <dbReference type="ARBA" id="ARBA00039101"/>
    </source>
</evidence>
<dbReference type="PIRSF" id="PIRSF000189">
    <property type="entry name" value="D-aa_oxidase"/>
    <property type="match status" value="1"/>
</dbReference>
<evidence type="ECO:0000313" key="11">
    <source>
        <dbReference type="Proteomes" id="UP000754710"/>
    </source>
</evidence>
<sequence length="306" mass="32947">MARVIVIGAGVVGLSCALRVLQTGHHVDVVARDLPLETTSATAAALWYPYRAFPYERVSAWSATSFTEFERLAADEDTGVAMVEGTELHRSRTSDPWWSAAVPALTRVRAMPAPYVDGWSFRAPVVEMPVYLRWLSGQVVEAGGTITRMALGGLPDQAEVVVNASGLGARLIGSDPSVLPVRGQVVHVEQFGLDRWWLDGAGPTYVVPRSKDVVVGGTDEEGEWSRTPDPATAARILERASLLVPELAKARVLRHRVGLRPARPRVRLEEERCGDARVVHCYGHGGAGVTLSWGCADEVAALVGPA</sequence>
<keyword evidence="5" id="KW-0560">Oxidoreductase</keyword>
<evidence type="ECO:0000256" key="1">
    <source>
        <dbReference type="ARBA" id="ARBA00001974"/>
    </source>
</evidence>
<dbReference type="Gene3D" id="3.40.50.720">
    <property type="entry name" value="NAD(P)-binding Rossmann-like Domain"/>
    <property type="match status" value="1"/>
</dbReference>
<evidence type="ECO:0000259" key="9">
    <source>
        <dbReference type="Pfam" id="PF01266"/>
    </source>
</evidence>
<dbReference type="InterPro" id="IPR023209">
    <property type="entry name" value="DAO"/>
</dbReference>
<dbReference type="RefSeq" id="WP_221025378.1">
    <property type="nucleotide sequence ID" value="NZ_JAIEZQ010000002.1"/>
</dbReference>
<keyword evidence="4" id="KW-0274">FAD</keyword>
<proteinExistence type="inferred from homology"/>
<dbReference type="Pfam" id="PF01266">
    <property type="entry name" value="DAO"/>
    <property type="match status" value="1"/>
</dbReference>
<gene>
    <name evidence="10" type="ORF">K1X13_12570</name>
</gene>
<comment type="cofactor">
    <cofactor evidence="1">
        <name>FAD</name>
        <dbReference type="ChEBI" id="CHEBI:57692"/>
    </cofactor>
</comment>
<evidence type="ECO:0000256" key="4">
    <source>
        <dbReference type="ARBA" id="ARBA00022827"/>
    </source>
</evidence>
<protein>
    <recommendedName>
        <fullName evidence="7">D-amino-acid oxidase</fullName>
        <ecNumber evidence="6">1.4.3.3</ecNumber>
    </recommendedName>
</protein>
<evidence type="ECO:0000256" key="2">
    <source>
        <dbReference type="ARBA" id="ARBA00006730"/>
    </source>
</evidence>
<dbReference type="EC" id="1.4.3.3" evidence="6"/>
<dbReference type="PROSITE" id="PS51257">
    <property type="entry name" value="PROKAR_LIPOPROTEIN"/>
    <property type="match status" value="1"/>
</dbReference>
<keyword evidence="11" id="KW-1185">Reference proteome</keyword>
<dbReference type="SUPFAM" id="SSF54373">
    <property type="entry name" value="FAD-linked reductases, C-terminal domain"/>
    <property type="match status" value="1"/>
</dbReference>
<dbReference type="EMBL" id="JAIEZQ010000002">
    <property type="protein sequence ID" value="MBY9075658.1"/>
    <property type="molecule type" value="Genomic_DNA"/>
</dbReference>
<name>A0ABS7RKT9_9ACTN</name>
<organism evidence="10 11">
    <name type="scientific">Nocardioides jiangsuensis</name>
    <dbReference type="NCBI Taxonomy" id="2866161"/>
    <lineage>
        <taxon>Bacteria</taxon>
        <taxon>Bacillati</taxon>
        <taxon>Actinomycetota</taxon>
        <taxon>Actinomycetes</taxon>
        <taxon>Propionibacteriales</taxon>
        <taxon>Nocardioidaceae</taxon>
        <taxon>Nocardioides</taxon>
    </lineage>
</organism>
<dbReference type="PANTHER" id="PTHR11530">
    <property type="entry name" value="D-AMINO ACID OXIDASE"/>
    <property type="match status" value="1"/>
</dbReference>
<dbReference type="Gene3D" id="3.30.9.10">
    <property type="entry name" value="D-Amino Acid Oxidase, subunit A, domain 2"/>
    <property type="match status" value="1"/>
</dbReference>